<evidence type="ECO:0000313" key="1">
    <source>
        <dbReference type="EMBL" id="ART20176.1"/>
    </source>
</evidence>
<dbReference type="RefSeq" id="WP_086890404.1">
    <property type="nucleotide sequence ID" value="NZ_CP021252.1"/>
</dbReference>
<reference evidence="1 2" key="1">
    <citation type="submission" date="2017-05" db="EMBL/GenBank/DDBJ databases">
        <title>Complete genome sequence of Corynebacterium striatum KC-Na-1 isolated from Neophocaena asiaeorientalis in Korea.</title>
        <authorList>
            <person name="Kim J.H."/>
            <person name="Lee K."/>
        </authorList>
    </citation>
    <scope>NUCLEOTIDE SEQUENCE [LARGE SCALE GENOMIC DNA]</scope>
    <source>
        <strain evidence="1 2">KC-Na-01</strain>
    </source>
</reference>
<dbReference type="Pfam" id="PF14119">
    <property type="entry name" value="DUF4288"/>
    <property type="match status" value="1"/>
</dbReference>
<dbReference type="Proteomes" id="UP000250197">
    <property type="component" value="Chromosome"/>
</dbReference>
<dbReference type="InterPro" id="IPR025630">
    <property type="entry name" value="DUF4288"/>
</dbReference>
<protein>
    <recommendedName>
        <fullName evidence="3">DUF4288 domain-containing protein</fullName>
    </recommendedName>
</protein>
<dbReference type="AlphaFoldDB" id="A0A2Z2IVV7"/>
<name>A0A2Z2IVV7_CORST</name>
<dbReference type="KEGG" id="cstr:CBE89_00635"/>
<gene>
    <name evidence="1" type="ORF">CBE89_00635</name>
</gene>
<evidence type="ECO:0000313" key="2">
    <source>
        <dbReference type="Proteomes" id="UP000250197"/>
    </source>
</evidence>
<proteinExistence type="predicted"/>
<evidence type="ECO:0008006" key="3">
    <source>
        <dbReference type="Google" id="ProtNLM"/>
    </source>
</evidence>
<organism evidence="1 2">
    <name type="scientific">Corynebacterium striatum</name>
    <dbReference type="NCBI Taxonomy" id="43770"/>
    <lineage>
        <taxon>Bacteria</taxon>
        <taxon>Bacillati</taxon>
        <taxon>Actinomycetota</taxon>
        <taxon>Actinomycetes</taxon>
        <taxon>Mycobacteriales</taxon>
        <taxon>Corynebacteriaceae</taxon>
        <taxon>Corynebacterium</taxon>
    </lineage>
</organism>
<accession>A0A2Z2IVV7</accession>
<dbReference type="EMBL" id="CP021252">
    <property type="protein sequence ID" value="ART20176.1"/>
    <property type="molecule type" value="Genomic_DNA"/>
</dbReference>
<sequence length="99" mass="11284">MSSTEPYVGIVVFELKSPDHSIFREDSYIVHADSQEDAETRVKKLATEQTGDDVELRAIIDVAPALYSRVDTDIDVYSRHFSSYEHYKAFEPKLEGKLS</sequence>